<dbReference type="SUPFAM" id="SSF53474">
    <property type="entry name" value="alpha/beta-Hydrolases"/>
    <property type="match status" value="1"/>
</dbReference>
<dbReference type="RefSeq" id="WP_344956675.1">
    <property type="nucleotide sequence ID" value="NZ_BAABCX010000002.1"/>
</dbReference>
<accession>A0ABP6VNQ3</accession>
<keyword evidence="5" id="KW-1185">Reference proteome</keyword>
<proteinExistence type="inferred from homology"/>
<evidence type="ECO:0000256" key="1">
    <source>
        <dbReference type="ARBA" id="ARBA00006499"/>
    </source>
</evidence>
<evidence type="ECO:0000259" key="3">
    <source>
        <dbReference type="Pfam" id="PF02230"/>
    </source>
</evidence>
<reference evidence="5" key="1">
    <citation type="journal article" date="2019" name="Int. J. Syst. Evol. Microbiol.">
        <title>The Global Catalogue of Microorganisms (GCM) 10K type strain sequencing project: providing services to taxonomists for standard genome sequencing and annotation.</title>
        <authorList>
            <consortium name="The Broad Institute Genomics Platform"/>
            <consortium name="The Broad Institute Genome Sequencing Center for Infectious Disease"/>
            <person name="Wu L."/>
            <person name="Ma J."/>
        </authorList>
    </citation>
    <scope>NUCLEOTIDE SEQUENCE [LARGE SCALE GENOMIC DNA]</scope>
    <source>
        <strain evidence="5">JCM 17110</strain>
    </source>
</reference>
<evidence type="ECO:0000313" key="4">
    <source>
        <dbReference type="EMBL" id="GAA3537065.1"/>
    </source>
</evidence>
<dbReference type="InterPro" id="IPR029058">
    <property type="entry name" value="AB_hydrolase_fold"/>
</dbReference>
<comment type="similarity">
    <text evidence="1">Belongs to the AB hydrolase superfamily. AB hydrolase 2 family.</text>
</comment>
<dbReference type="PANTHER" id="PTHR10655">
    <property type="entry name" value="LYSOPHOSPHOLIPASE-RELATED"/>
    <property type="match status" value="1"/>
</dbReference>
<dbReference type="Gene3D" id="3.40.50.1820">
    <property type="entry name" value="alpha/beta hydrolase"/>
    <property type="match status" value="1"/>
</dbReference>
<dbReference type="InterPro" id="IPR003140">
    <property type="entry name" value="PLipase/COase/thioEstase"/>
</dbReference>
<sequence length="220" mass="23942">MSHLPCVERESGPNPDASVIWLHGLGADGHDFVPIVPELRLPEGSAVRFIFPHAPRIPVTVNGGHVMPAWYDILAMSLEREVDQVQLRASAAAVRALIERELARGIDSRRIVLAGFSQGGAVAYEAALGYDKPLAGLIAMSTYLATADSLVCDQANKYLPIQILHGVQDGVVPEILGEQACQQLQQLGFVPEYHTYPMEHSVCADEIADISRFLGHCLRL</sequence>
<dbReference type="Proteomes" id="UP001500795">
    <property type="component" value="Unassembled WGS sequence"/>
</dbReference>
<comment type="caution">
    <text evidence="4">The sequence shown here is derived from an EMBL/GenBank/DDBJ whole genome shotgun (WGS) entry which is preliminary data.</text>
</comment>
<keyword evidence="2 4" id="KW-0378">Hydrolase</keyword>
<evidence type="ECO:0000313" key="5">
    <source>
        <dbReference type="Proteomes" id="UP001500795"/>
    </source>
</evidence>
<dbReference type="InterPro" id="IPR050565">
    <property type="entry name" value="LYPA1-2/EST-like"/>
</dbReference>
<feature type="domain" description="Phospholipase/carboxylesterase/thioesterase" evidence="3">
    <location>
        <begin position="15"/>
        <end position="217"/>
    </location>
</feature>
<dbReference type="Pfam" id="PF02230">
    <property type="entry name" value="Abhydrolase_2"/>
    <property type="match status" value="1"/>
</dbReference>
<dbReference type="EMBL" id="BAABCX010000002">
    <property type="protein sequence ID" value="GAA3537065.1"/>
    <property type="molecule type" value="Genomic_DNA"/>
</dbReference>
<evidence type="ECO:0000256" key="2">
    <source>
        <dbReference type="ARBA" id="ARBA00022801"/>
    </source>
</evidence>
<dbReference type="GO" id="GO:0016787">
    <property type="term" value="F:hydrolase activity"/>
    <property type="evidence" value="ECO:0007669"/>
    <property type="project" value="UniProtKB-KW"/>
</dbReference>
<gene>
    <name evidence="4" type="ORF">GCM10022394_15860</name>
</gene>
<organism evidence="4 5">
    <name type="scientific">Zobellella aerophila</name>
    <dbReference type="NCBI Taxonomy" id="870480"/>
    <lineage>
        <taxon>Bacteria</taxon>
        <taxon>Pseudomonadati</taxon>
        <taxon>Pseudomonadota</taxon>
        <taxon>Gammaproteobacteria</taxon>
        <taxon>Aeromonadales</taxon>
        <taxon>Aeromonadaceae</taxon>
        <taxon>Zobellella</taxon>
    </lineage>
</organism>
<name>A0ABP6VNQ3_9GAMM</name>
<protein>
    <submittedName>
        <fullName evidence="4">Alpha/beta hydrolase</fullName>
    </submittedName>
</protein>
<dbReference type="PANTHER" id="PTHR10655:SF17">
    <property type="entry name" value="LYSOPHOSPHOLIPASE-LIKE PROTEIN 1"/>
    <property type="match status" value="1"/>
</dbReference>